<reference evidence="1" key="1">
    <citation type="submission" date="2020-11" db="EMBL/GenBank/DDBJ databases">
        <authorList>
            <person name="Whitehead M."/>
        </authorList>
    </citation>
    <scope>NUCLEOTIDE SEQUENCE</scope>
    <source>
        <strain evidence="1">EGII</strain>
    </source>
</reference>
<evidence type="ECO:0000313" key="1">
    <source>
        <dbReference type="EMBL" id="CAD7011713.1"/>
    </source>
</evidence>
<comment type="caution">
    <text evidence="1">The sequence shown here is derived from an EMBL/GenBank/DDBJ whole genome shotgun (WGS) entry which is preliminary data.</text>
</comment>
<dbReference type="AlphaFoldDB" id="A0A811VBW2"/>
<name>A0A811VBW2_CERCA</name>
<gene>
    <name evidence="1" type="ORF">CCAP1982_LOCUS19810</name>
</gene>
<organism evidence="1 2">
    <name type="scientific">Ceratitis capitata</name>
    <name type="common">Mediterranean fruit fly</name>
    <name type="synonym">Tephritis capitata</name>
    <dbReference type="NCBI Taxonomy" id="7213"/>
    <lineage>
        <taxon>Eukaryota</taxon>
        <taxon>Metazoa</taxon>
        <taxon>Ecdysozoa</taxon>
        <taxon>Arthropoda</taxon>
        <taxon>Hexapoda</taxon>
        <taxon>Insecta</taxon>
        <taxon>Pterygota</taxon>
        <taxon>Neoptera</taxon>
        <taxon>Endopterygota</taxon>
        <taxon>Diptera</taxon>
        <taxon>Brachycera</taxon>
        <taxon>Muscomorpha</taxon>
        <taxon>Tephritoidea</taxon>
        <taxon>Tephritidae</taxon>
        <taxon>Ceratitis</taxon>
        <taxon>Ceratitis</taxon>
    </lineage>
</organism>
<protein>
    <submittedName>
        <fullName evidence="1">(Mediterranean fruit fly) hypothetical protein</fullName>
    </submittedName>
</protein>
<accession>A0A811VBW2</accession>
<dbReference type="EMBL" id="CAJHJT010000056">
    <property type="protein sequence ID" value="CAD7011713.1"/>
    <property type="molecule type" value="Genomic_DNA"/>
</dbReference>
<evidence type="ECO:0000313" key="2">
    <source>
        <dbReference type="Proteomes" id="UP000606786"/>
    </source>
</evidence>
<keyword evidence="2" id="KW-1185">Reference proteome</keyword>
<feature type="non-terminal residue" evidence="1">
    <location>
        <position position="67"/>
    </location>
</feature>
<proteinExistence type="predicted"/>
<dbReference type="Proteomes" id="UP000606786">
    <property type="component" value="Unassembled WGS sequence"/>
</dbReference>
<sequence length="67" mass="7628">KGQNQPMETDVDRFKLTEMRYSVRPSSEGILVLSTSSFNRGKKLSCAQRVVRTHDADIKSLMLNRLS</sequence>